<evidence type="ECO:0000256" key="1">
    <source>
        <dbReference type="SAM" id="MobiDB-lite"/>
    </source>
</evidence>
<reference evidence="2 3" key="1">
    <citation type="journal article" date="2014" name="Nat. Commun.">
        <title>Klebsormidium flaccidum genome reveals primary factors for plant terrestrial adaptation.</title>
        <authorList>
            <person name="Hori K."/>
            <person name="Maruyama F."/>
            <person name="Fujisawa T."/>
            <person name="Togashi T."/>
            <person name="Yamamoto N."/>
            <person name="Seo M."/>
            <person name="Sato S."/>
            <person name="Yamada T."/>
            <person name="Mori H."/>
            <person name="Tajima N."/>
            <person name="Moriyama T."/>
            <person name="Ikeuchi M."/>
            <person name="Watanabe M."/>
            <person name="Wada H."/>
            <person name="Kobayashi K."/>
            <person name="Saito M."/>
            <person name="Masuda T."/>
            <person name="Sasaki-Sekimoto Y."/>
            <person name="Mashiguchi K."/>
            <person name="Awai K."/>
            <person name="Shimojima M."/>
            <person name="Masuda S."/>
            <person name="Iwai M."/>
            <person name="Nobusawa T."/>
            <person name="Narise T."/>
            <person name="Kondo S."/>
            <person name="Saito H."/>
            <person name="Sato R."/>
            <person name="Murakawa M."/>
            <person name="Ihara Y."/>
            <person name="Oshima-Yamada Y."/>
            <person name="Ohtaka K."/>
            <person name="Satoh M."/>
            <person name="Sonobe K."/>
            <person name="Ishii M."/>
            <person name="Ohtani R."/>
            <person name="Kanamori-Sato M."/>
            <person name="Honoki R."/>
            <person name="Miyazaki D."/>
            <person name="Mochizuki H."/>
            <person name="Umetsu J."/>
            <person name="Higashi K."/>
            <person name="Shibata D."/>
            <person name="Kamiya Y."/>
            <person name="Sato N."/>
            <person name="Nakamura Y."/>
            <person name="Tabata S."/>
            <person name="Ida S."/>
            <person name="Kurokawa K."/>
            <person name="Ohta H."/>
        </authorList>
    </citation>
    <scope>NUCLEOTIDE SEQUENCE [LARGE SCALE GENOMIC DNA]</scope>
    <source>
        <strain evidence="2 3">NIES-2285</strain>
    </source>
</reference>
<evidence type="ECO:0000313" key="2">
    <source>
        <dbReference type="EMBL" id="GAQ92145.1"/>
    </source>
</evidence>
<feature type="region of interest" description="Disordered" evidence="1">
    <location>
        <begin position="85"/>
        <end position="177"/>
    </location>
</feature>
<protein>
    <submittedName>
        <fullName evidence="2">Uncharacterized protein</fullName>
    </submittedName>
</protein>
<dbReference type="AlphaFoldDB" id="A0A1Y1IMM3"/>
<proteinExistence type="predicted"/>
<accession>A0A1Y1IMM3</accession>
<dbReference type="Proteomes" id="UP000054558">
    <property type="component" value="Unassembled WGS sequence"/>
</dbReference>
<evidence type="ECO:0000313" key="3">
    <source>
        <dbReference type="Proteomes" id="UP000054558"/>
    </source>
</evidence>
<organism evidence="2 3">
    <name type="scientific">Klebsormidium nitens</name>
    <name type="common">Green alga</name>
    <name type="synonym">Ulothrix nitens</name>
    <dbReference type="NCBI Taxonomy" id="105231"/>
    <lineage>
        <taxon>Eukaryota</taxon>
        <taxon>Viridiplantae</taxon>
        <taxon>Streptophyta</taxon>
        <taxon>Klebsormidiophyceae</taxon>
        <taxon>Klebsormidiales</taxon>
        <taxon>Klebsormidiaceae</taxon>
        <taxon>Klebsormidium</taxon>
    </lineage>
</organism>
<dbReference type="EMBL" id="DF237881">
    <property type="protein sequence ID" value="GAQ92145.1"/>
    <property type="molecule type" value="Genomic_DNA"/>
</dbReference>
<name>A0A1Y1IMM3_KLENI</name>
<sequence length="276" mass="30078">MAPPTVAQPAEIQIAYLLWKCKEDAMPLRVLATCVERFPGRRRDTSGLLELALGVLDAFRRQMERAAQKLAPLLISAEKSITVEQPEPQIKSRPGGSIAYGVTGQQRPAKKTRSPVGCTSSKLEVIEVSDDSESAETAGKSKRRDFGAHPGALEARSAHARESCGDNFSTEGQGADTKGKEYNRYCRRICGAYLEAGLDPVELGGLEELGVLERLEENRFTWRVGLMSSTGLAVWARCKGPRQSGEPAIADPVVAEQAGQTHKSQRKGLWRCCSTH</sequence>
<keyword evidence="3" id="KW-1185">Reference proteome</keyword>
<gene>
    <name evidence="2" type="ORF">KFL_009320020</name>
</gene>